<dbReference type="GO" id="GO:0000976">
    <property type="term" value="F:transcription cis-regulatory region binding"/>
    <property type="evidence" value="ECO:0007669"/>
    <property type="project" value="TreeGrafter"/>
</dbReference>
<dbReference type="InterPro" id="IPR009057">
    <property type="entry name" value="Homeodomain-like_sf"/>
</dbReference>
<dbReference type="Pfam" id="PF00440">
    <property type="entry name" value="TetR_N"/>
    <property type="match status" value="1"/>
</dbReference>
<dbReference type="SUPFAM" id="SSF46689">
    <property type="entry name" value="Homeodomain-like"/>
    <property type="match status" value="1"/>
</dbReference>
<dbReference type="AlphaFoldDB" id="A0A6J6Q4A0"/>
<evidence type="ECO:0000256" key="2">
    <source>
        <dbReference type="ARBA" id="ARBA00023125"/>
    </source>
</evidence>
<proteinExistence type="predicted"/>
<keyword evidence="1" id="KW-0805">Transcription regulation</keyword>
<dbReference type="PANTHER" id="PTHR30055">
    <property type="entry name" value="HTH-TYPE TRANSCRIPTIONAL REGULATOR RUTR"/>
    <property type="match status" value="1"/>
</dbReference>
<accession>A0A6J6Q4A0</accession>
<gene>
    <name evidence="5" type="ORF">UFOPK2579_01030</name>
</gene>
<dbReference type="PRINTS" id="PR00455">
    <property type="entry name" value="HTHTETR"/>
</dbReference>
<dbReference type="Gene3D" id="1.10.357.10">
    <property type="entry name" value="Tetracycline Repressor, domain 2"/>
    <property type="match status" value="1"/>
</dbReference>
<dbReference type="InterPro" id="IPR001647">
    <property type="entry name" value="HTH_TetR"/>
</dbReference>
<reference evidence="5" key="1">
    <citation type="submission" date="2020-05" db="EMBL/GenBank/DDBJ databases">
        <authorList>
            <person name="Chiriac C."/>
            <person name="Salcher M."/>
            <person name="Ghai R."/>
            <person name="Kavagutti S V."/>
        </authorList>
    </citation>
    <scope>NUCLEOTIDE SEQUENCE</scope>
</reference>
<dbReference type="PANTHER" id="PTHR30055:SF234">
    <property type="entry name" value="HTH-TYPE TRANSCRIPTIONAL REGULATOR BETI"/>
    <property type="match status" value="1"/>
</dbReference>
<evidence type="ECO:0000313" key="5">
    <source>
        <dbReference type="EMBL" id="CAB4702874.1"/>
    </source>
</evidence>
<evidence type="ECO:0000256" key="3">
    <source>
        <dbReference type="ARBA" id="ARBA00023163"/>
    </source>
</evidence>
<dbReference type="PROSITE" id="PS50977">
    <property type="entry name" value="HTH_TETR_2"/>
    <property type="match status" value="1"/>
</dbReference>
<name>A0A6J6Q4A0_9ZZZZ</name>
<dbReference type="EMBL" id="CAEZXR010000102">
    <property type="protein sequence ID" value="CAB4702874.1"/>
    <property type="molecule type" value="Genomic_DNA"/>
</dbReference>
<evidence type="ECO:0000256" key="1">
    <source>
        <dbReference type="ARBA" id="ARBA00023015"/>
    </source>
</evidence>
<organism evidence="5">
    <name type="scientific">freshwater metagenome</name>
    <dbReference type="NCBI Taxonomy" id="449393"/>
    <lineage>
        <taxon>unclassified sequences</taxon>
        <taxon>metagenomes</taxon>
        <taxon>ecological metagenomes</taxon>
    </lineage>
</organism>
<feature type="domain" description="HTH tetR-type" evidence="4">
    <location>
        <begin position="4"/>
        <end position="64"/>
    </location>
</feature>
<evidence type="ECO:0000259" key="4">
    <source>
        <dbReference type="PROSITE" id="PS50977"/>
    </source>
</evidence>
<dbReference type="InterPro" id="IPR050109">
    <property type="entry name" value="HTH-type_TetR-like_transc_reg"/>
</dbReference>
<keyword evidence="2" id="KW-0238">DNA-binding</keyword>
<keyword evidence="3" id="KW-0804">Transcription</keyword>
<protein>
    <submittedName>
        <fullName evidence="5">Unannotated protein</fullName>
    </submittedName>
</protein>
<sequence>MDATERREQILVCATRLFEERPHHDVSTAEIAVAAGVARPLVHHYFGTKRTLYLEVLRRLYFIPPLSPAGLPSGSLEATVEVVLDRWLEGIWRHRNTWVATISVGGPGSDPDVAAIMREADEVVADRLIEAIGLSADPDVARLRALVVAFGGLAKASTRQWLVAGTLERSDVHRLLVAALLTIVRDVYPR</sequence>
<dbReference type="GO" id="GO:0003700">
    <property type="term" value="F:DNA-binding transcription factor activity"/>
    <property type="evidence" value="ECO:0007669"/>
    <property type="project" value="TreeGrafter"/>
</dbReference>